<dbReference type="Pfam" id="PF02517">
    <property type="entry name" value="Rce1-like"/>
    <property type="match status" value="1"/>
</dbReference>
<dbReference type="PANTHER" id="PTHR39430">
    <property type="entry name" value="MEMBRANE-ASSOCIATED PROTEASE-RELATED"/>
    <property type="match status" value="1"/>
</dbReference>
<evidence type="ECO:0000313" key="4">
    <source>
        <dbReference type="Proteomes" id="UP000316196"/>
    </source>
</evidence>
<keyword evidence="3" id="KW-0645">Protease</keyword>
<dbReference type="GO" id="GO:0080120">
    <property type="term" value="P:CAAX-box protein maturation"/>
    <property type="evidence" value="ECO:0007669"/>
    <property type="project" value="UniProtKB-ARBA"/>
</dbReference>
<accession>A0A542ZCT7</accession>
<comment type="caution">
    <text evidence="3">The sequence shown here is derived from an EMBL/GenBank/DDBJ whole genome shotgun (WGS) entry which is preliminary data.</text>
</comment>
<keyword evidence="4" id="KW-1185">Reference proteome</keyword>
<reference evidence="3 4" key="1">
    <citation type="submission" date="2019-06" db="EMBL/GenBank/DDBJ databases">
        <title>Sequencing the genomes of 1000 actinobacteria strains.</title>
        <authorList>
            <person name="Klenk H.-P."/>
        </authorList>
    </citation>
    <scope>NUCLEOTIDE SEQUENCE [LARGE SCALE GENOMIC DNA]</scope>
    <source>
        <strain evidence="3 4">DSM 8251</strain>
    </source>
</reference>
<dbReference type="GO" id="GO:0004175">
    <property type="term" value="F:endopeptidase activity"/>
    <property type="evidence" value="ECO:0007669"/>
    <property type="project" value="UniProtKB-ARBA"/>
</dbReference>
<feature type="domain" description="CAAX prenyl protease 2/Lysostaphin resistance protein A-like" evidence="2">
    <location>
        <begin position="153"/>
        <end position="241"/>
    </location>
</feature>
<evidence type="ECO:0000259" key="2">
    <source>
        <dbReference type="Pfam" id="PF02517"/>
    </source>
</evidence>
<keyword evidence="1" id="KW-0472">Membrane</keyword>
<feature type="transmembrane region" description="Helical" evidence="1">
    <location>
        <begin position="141"/>
        <end position="163"/>
    </location>
</feature>
<feature type="transmembrane region" description="Helical" evidence="1">
    <location>
        <begin position="235"/>
        <end position="253"/>
    </location>
</feature>
<protein>
    <submittedName>
        <fullName evidence="3">Membrane protease YdiL (CAAX protease family)</fullName>
    </submittedName>
</protein>
<keyword evidence="3" id="KW-0378">Hydrolase</keyword>
<dbReference type="EMBL" id="VFOR01000002">
    <property type="protein sequence ID" value="TQL58060.1"/>
    <property type="molecule type" value="Genomic_DNA"/>
</dbReference>
<keyword evidence="1" id="KW-1133">Transmembrane helix</keyword>
<feature type="transmembrane region" description="Helical" evidence="1">
    <location>
        <begin position="259"/>
        <end position="278"/>
    </location>
</feature>
<feature type="transmembrane region" description="Helical" evidence="1">
    <location>
        <begin position="108"/>
        <end position="129"/>
    </location>
</feature>
<keyword evidence="1" id="KW-0812">Transmembrane</keyword>
<feature type="transmembrane region" description="Helical" evidence="1">
    <location>
        <begin position="209"/>
        <end position="228"/>
    </location>
</feature>
<dbReference type="AlphaFoldDB" id="A0A542ZCT7"/>
<organism evidence="3 4">
    <name type="scientific">Propioniferax innocua</name>
    <dbReference type="NCBI Taxonomy" id="1753"/>
    <lineage>
        <taxon>Bacteria</taxon>
        <taxon>Bacillati</taxon>
        <taxon>Actinomycetota</taxon>
        <taxon>Actinomycetes</taxon>
        <taxon>Propionibacteriales</taxon>
        <taxon>Propionibacteriaceae</taxon>
        <taxon>Propioniferax</taxon>
    </lineage>
</organism>
<dbReference type="Proteomes" id="UP000316196">
    <property type="component" value="Unassembled WGS sequence"/>
</dbReference>
<feature type="transmembrane region" description="Helical" evidence="1">
    <location>
        <begin position="28"/>
        <end position="50"/>
    </location>
</feature>
<dbReference type="RefSeq" id="WP_142093890.1">
    <property type="nucleotide sequence ID" value="NZ_BAAAMD010000004.1"/>
</dbReference>
<evidence type="ECO:0000256" key="1">
    <source>
        <dbReference type="SAM" id="Phobius"/>
    </source>
</evidence>
<feature type="transmembrane region" description="Helical" evidence="1">
    <location>
        <begin position="184"/>
        <end position="203"/>
    </location>
</feature>
<gene>
    <name evidence="3" type="ORF">FB460_1913</name>
</gene>
<evidence type="ECO:0000313" key="3">
    <source>
        <dbReference type="EMBL" id="TQL58060.1"/>
    </source>
</evidence>
<sequence length="294" mass="32423">MNVGTSATTSPDTASGPPTRRFHWVARLAFTVAAMFLTFVGGALAGLIAWPLHEFIDPEPDSFLDLLLLELPSLGMVAATLVIVWVLMRFVDRRPWRQAGLTWRSVDIVWFVGALLAMTALTMTVGFIARTAGVSYEPEPSAYPAAWMTVMDLIFRALIHASFCEELIYRGYLMQTLEMRRRPWVVAAISALSFGSLHLLSQGNDASPWLYALHASGFAMFAAAAVVVTRSIWPAVGIHFGTYVATDLMRWLGLGDGPMTWLTVGAAGWLIGTIMIVVHKRRVREIPDPLFPTK</sequence>
<dbReference type="PANTHER" id="PTHR39430:SF1">
    <property type="entry name" value="PROTEASE"/>
    <property type="match status" value="1"/>
</dbReference>
<feature type="transmembrane region" description="Helical" evidence="1">
    <location>
        <begin position="62"/>
        <end position="87"/>
    </location>
</feature>
<dbReference type="OrthoDB" id="193898at2"/>
<dbReference type="InterPro" id="IPR003675">
    <property type="entry name" value="Rce1/LyrA-like_dom"/>
</dbReference>
<proteinExistence type="predicted"/>
<dbReference type="GO" id="GO:0006508">
    <property type="term" value="P:proteolysis"/>
    <property type="evidence" value="ECO:0007669"/>
    <property type="project" value="UniProtKB-KW"/>
</dbReference>
<name>A0A542ZCT7_9ACTN</name>